<evidence type="ECO:0008006" key="9">
    <source>
        <dbReference type="Google" id="ProtNLM"/>
    </source>
</evidence>
<dbReference type="PANTHER" id="PTHR47190:SF2">
    <property type="entry name" value="CELLOBIOSE DEHYDROGENASE (AFU_ORTHOLOGUE AFUA_2G17620)"/>
    <property type="match status" value="1"/>
</dbReference>
<keyword evidence="8" id="KW-1185">Reference proteome</keyword>
<dbReference type="GO" id="GO:0030248">
    <property type="term" value="F:cellulose binding"/>
    <property type="evidence" value="ECO:0007669"/>
    <property type="project" value="InterPro"/>
</dbReference>
<evidence type="ECO:0000256" key="2">
    <source>
        <dbReference type="SAM" id="MobiDB-lite"/>
    </source>
</evidence>
<dbReference type="AlphaFoldDB" id="A0A9P8C2A6"/>
<dbReference type="Pfam" id="PF00732">
    <property type="entry name" value="GMC_oxred_N"/>
    <property type="match status" value="1"/>
</dbReference>
<dbReference type="InterPro" id="IPR035971">
    <property type="entry name" value="CBD_sf"/>
</dbReference>
<dbReference type="InterPro" id="IPR007867">
    <property type="entry name" value="GMC_OxRtase_C"/>
</dbReference>
<dbReference type="GO" id="GO:0016614">
    <property type="term" value="F:oxidoreductase activity, acting on CH-OH group of donors"/>
    <property type="evidence" value="ECO:0007669"/>
    <property type="project" value="InterPro"/>
</dbReference>
<dbReference type="CDD" id="cd09630">
    <property type="entry name" value="CDH_like_cytochrome"/>
    <property type="match status" value="1"/>
</dbReference>
<dbReference type="Proteomes" id="UP000824998">
    <property type="component" value="Unassembled WGS sequence"/>
</dbReference>
<comment type="caution">
    <text evidence="7">The sequence shown here is derived from an EMBL/GenBank/DDBJ whole genome shotgun (WGS) entry which is preliminary data.</text>
</comment>
<reference evidence="7" key="1">
    <citation type="journal article" date="2021" name="IMA Fungus">
        <title>Genomic characterization of three marine fungi, including Emericellopsis atlantica sp. nov. with signatures of a generalist lifestyle and marine biomass degradation.</title>
        <authorList>
            <person name="Hagestad O.C."/>
            <person name="Hou L."/>
            <person name="Andersen J.H."/>
            <person name="Hansen E.H."/>
            <person name="Altermark B."/>
            <person name="Li C."/>
            <person name="Kuhnert E."/>
            <person name="Cox R.J."/>
            <person name="Crous P.W."/>
            <person name="Spatafora J.W."/>
            <person name="Lail K."/>
            <person name="Amirebrahimi M."/>
            <person name="Lipzen A."/>
            <person name="Pangilinan J."/>
            <person name="Andreopoulos W."/>
            <person name="Hayes R.D."/>
            <person name="Ng V."/>
            <person name="Grigoriev I.V."/>
            <person name="Jackson S.A."/>
            <person name="Sutton T.D.S."/>
            <person name="Dobson A.D.W."/>
            <person name="Rama T."/>
        </authorList>
    </citation>
    <scope>NUCLEOTIDE SEQUENCE</scope>
    <source>
        <strain evidence="7">TRa018bII</strain>
    </source>
</reference>
<dbReference type="GO" id="GO:0005576">
    <property type="term" value="C:extracellular region"/>
    <property type="evidence" value="ECO:0007669"/>
    <property type="project" value="InterPro"/>
</dbReference>
<dbReference type="SUPFAM" id="SSF49344">
    <property type="entry name" value="CBD9-like"/>
    <property type="match status" value="1"/>
</dbReference>
<feature type="chain" id="PRO_5040265666" description="Cellobiose dehydrogenase" evidence="3">
    <location>
        <begin position="23"/>
        <end position="853"/>
    </location>
</feature>
<dbReference type="SUPFAM" id="SSF51905">
    <property type="entry name" value="FAD/NAD(P)-binding domain"/>
    <property type="match status" value="1"/>
</dbReference>
<sequence length="853" mass="91219">MKLTNLSAGVLSSLLFFVPALAQDFAYHGTYTEPNTNITFYTSYAESGEITGGGEFSMSSVGGFLFGMALPEEAVDRDHFDYIGVVIGSTPDNSGWSGVLQGDQGAGMPNHLMILAWPTGNGDEIATSFRYSPSYQLPIAYQGTAKLTQLYSKVNLTHWTMVYKCERCLIFDDPTQSPFNASTSAGEFGAGWAQAVSKPTNPTDPMSPFAQHDNGQGSFRVIVKSAAQKSYSDWWTKTATTLPPTGTATTPTTTPTNNPGFSSVPVPTATSYDYVVIGGGAAGIPIADKLSESGKSVLLIEKGVASSARWGGTYRPEGGWLDGTNLTWFDIPGECNRIWNGGSAGVACTDTDQMAGCILGGGAAVNAGLWWKANPADWEYNFPVGWKAKDMKAATDRVFERIPGTDHPSLDGKLYVQSGFDTVRQGLDAANWTSVTANESPDKRNRTYAHTAYMSSNGERGGPMATYLVTAHTRKNFKMWLNTSVERVNRIGGHAVSLDVSATNDGGYQGTLQLTPVTGRVIIAAGTFGTTKLLLRSGIGPKDQLDIVATSADSKVMINSASWINLPVGKNLNDHFNTDTVISHPNVSYYDWPAAWNTPIPKDASDYLTKRIGPLTQAAPNIGPMMWEEIQGPDGIVRQFQWTSRVEGSGGLPNGNTMTLSLYLGRGSVSRGTTSINKGLNMVVSSIPYGDPNDLATVAMAIDSMVSSLKKIPGLTWMLPTVNQTGVQYLKTIPLTYANVGARRANHWMGTAKMGTDSGLLGGSSVVDTNTKIYGTDNMFVVDASIHPGMATTNPSGPIVAVAERAAELIKAMPPLRALHHGARCGGDRYIGSMVCAKPFTCKTGRRPYPQCI</sequence>
<dbReference type="InterPro" id="IPR036188">
    <property type="entry name" value="FAD/NAD-bd_sf"/>
</dbReference>
<evidence type="ECO:0000313" key="8">
    <source>
        <dbReference type="Proteomes" id="UP000824998"/>
    </source>
</evidence>
<dbReference type="GO" id="GO:0050660">
    <property type="term" value="F:flavin adenine dinucleotide binding"/>
    <property type="evidence" value="ECO:0007669"/>
    <property type="project" value="InterPro"/>
</dbReference>
<name>A0A9P8C2A6_9HELO</name>
<feature type="domain" description="Glucose-methanol-choline oxidoreductase N-terminal" evidence="4">
    <location>
        <begin position="340"/>
        <end position="576"/>
    </location>
</feature>
<dbReference type="InterPro" id="IPR015920">
    <property type="entry name" value="Cellobiose_DH-like_cyt"/>
</dbReference>
<evidence type="ECO:0000256" key="1">
    <source>
        <dbReference type="ARBA" id="ARBA00010790"/>
    </source>
</evidence>
<organism evidence="7 8">
    <name type="scientific">Amylocarpus encephaloides</name>
    <dbReference type="NCBI Taxonomy" id="45428"/>
    <lineage>
        <taxon>Eukaryota</taxon>
        <taxon>Fungi</taxon>
        <taxon>Dikarya</taxon>
        <taxon>Ascomycota</taxon>
        <taxon>Pezizomycotina</taxon>
        <taxon>Leotiomycetes</taxon>
        <taxon>Helotiales</taxon>
        <taxon>Helotiales incertae sedis</taxon>
        <taxon>Amylocarpus</taxon>
    </lineage>
</organism>
<keyword evidence="3" id="KW-0732">Signal</keyword>
<feature type="compositionally biased region" description="Low complexity" evidence="2">
    <location>
        <begin position="242"/>
        <end position="260"/>
    </location>
</feature>
<evidence type="ECO:0000259" key="4">
    <source>
        <dbReference type="Pfam" id="PF00732"/>
    </source>
</evidence>
<dbReference type="Gene3D" id="2.60.40.1210">
    <property type="entry name" value="Cellobiose dehydrogenase, cytochrome domain"/>
    <property type="match status" value="1"/>
</dbReference>
<comment type="similarity">
    <text evidence="1">Belongs to the GMC oxidoreductase family.</text>
</comment>
<evidence type="ECO:0000259" key="5">
    <source>
        <dbReference type="Pfam" id="PF05199"/>
    </source>
</evidence>
<feature type="signal peptide" evidence="3">
    <location>
        <begin position="1"/>
        <end position="22"/>
    </location>
</feature>
<dbReference type="InterPro" id="IPR053208">
    <property type="entry name" value="GMC_Oxidoreductase_CD"/>
</dbReference>
<feature type="domain" description="Glucose-methanol-choline oxidoreductase C-terminal" evidence="5">
    <location>
        <begin position="690"/>
        <end position="803"/>
    </location>
</feature>
<dbReference type="GO" id="GO:0005975">
    <property type="term" value="P:carbohydrate metabolic process"/>
    <property type="evidence" value="ECO:0007669"/>
    <property type="project" value="InterPro"/>
</dbReference>
<dbReference type="Gene3D" id="3.50.50.60">
    <property type="entry name" value="FAD/NAD(P)-binding domain"/>
    <property type="match status" value="1"/>
</dbReference>
<dbReference type="SUPFAM" id="SSF54373">
    <property type="entry name" value="FAD-linked reductases, C-terminal domain"/>
    <property type="match status" value="1"/>
</dbReference>
<feature type="domain" description="Cellobiose dehydrogenase-like cytochrome" evidence="6">
    <location>
        <begin position="31"/>
        <end position="232"/>
    </location>
</feature>
<dbReference type="PANTHER" id="PTHR47190">
    <property type="entry name" value="DEHYDROGENASE, PUTATIVE-RELATED"/>
    <property type="match status" value="1"/>
</dbReference>
<protein>
    <recommendedName>
        <fullName evidence="9">Cellobiose dehydrogenase</fullName>
    </recommendedName>
</protein>
<accession>A0A9P8C2A6</accession>
<dbReference type="OrthoDB" id="413885at2759"/>
<gene>
    <name evidence="7" type="ORF">BJ875DRAFT_128396</name>
</gene>
<dbReference type="InterPro" id="IPR000172">
    <property type="entry name" value="GMC_OxRdtase_N"/>
</dbReference>
<dbReference type="Gene3D" id="3.30.410.10">
    <property type="entry name" value="Cholesterol Oxidase, domain 2"/>
    <property type="match status" value="1"/>
</dbReference>
<dbReference type="Pfam" id="PF05199">
    <property type="entry name" value="GMC_oxred_C"/>
    <property type="match status" value="1"/>
</dbReference>
<feature type="region of interest" description="Disordered" evidence="2">
    <location>
        <begin position="242"/>
        <end position="262"/>
    </location>
</feature>
<evidence type="ECO:0000256" key="3">
    <source>
        <dbReference type="SAM" id="SignalP"/>
    </source>
</evidence>
<evidence type="ECO:0000313" key="7">
    <source>
        <dbReference type="EMBL" id="KAG9231179.1"/>
    </source>
</evidence>
<evidence type="ECO:0000259" key="6">
    <source>
        <dbReference type="Pfam" id="PF16010"/>
    </source>
</evidence>
<dbReference type="Pfam" id="PF16010">
    <property type="entry name" value="CDH-cyt"/>
    <property type="match status" value="1"/>
</dbReference>
<dbReference type="SUPFAM" id="SSF57180">
    <property type="entry name" value="Cellulose-binding domain"/>
    <property type="match status" value="1"/>
</dbReference>
<dbReference type="EMBL" id="MU251619">
    <property type="protein sequence ID" value="KAG9231179.1"/>
    <property type="molecule type" value="Genomic_DNA"/>
</dbReference>
<proteinExistence type="inferred from homology"/>